<organism evidence="8 9">
    <name type="scientific">Thioclava dalianensis</name>
    <dbReference type="NCBI Taxonomy" id="1185766"/>
    <lineage>
        <taxon>Bacteria</taxon>
        <taxon>Pseudomonadati</taxon>
        <taxon>Pseudomonadota</taxon>
        <taxon>Alphaproteobacteria</taxon>
        <taxon>Rhodobacterales</taxon>
        <taxon>Paracoccaceae</taxon>
        <taxon>Thioclava</taxon>
    </lineage>
</organism>
<dbReference type="EMBL" id="JHEH01000001">
    <property type="protein sequence ID" value="KEP71484.1"/>
    <property type="molecule type" value="Genomic_DNA"/>
</dbReference>
<feature type="transmembrane region" description="Helical" evidence="6">
    <location>
        <begin position="54"/>
        <end position="75"/>
    </location>
</feature>
<keyword evidence="4 6" id="KW-1133">Transmembrane helix</keyword>
<feature type="domain" description="Cytochrome b561 bacterial/Ni-hydrogenase" evidence="7">
    <location>
        <begin position="25"/>
        <end position="186"/>
    </location>
</feature>
<dbReference type="GO" id="GO:0020037">
    <property type="term" value="F:heme binding"/>
    <property type="evidence" value="ECO:0007669"/>
    <property type="project" value="TreeGrafter"/>
</dbReference>
<dbReference type="InterPro" id="IPR011577">
    <property type="entry name" value="Cyt_b561_bac/Ni-Hgenase"/>
</dbReference>
<evidence type="ECO:0000259" key="7">
    <source>
        <dbReference type="Pfam" id="PF01292"/>
    </source>
</evidence>
<evidence type="ECO:0000256" key="6">
    <source>
        <dbReference type="SAM" id="Phobius"/>
    </source>
</evidence>
<evidence type="ECO:0000256" key="2">
    <source>
        <dbReference type="ARBA" id="ARBA00022475"/>
    </source>
</evidence>
<evidence type="ECO:0000256" key="3">
    <source>
        <dbReference type="ARBA" id="ARBA00022692"/>
    </source>
</evidence>
<dbReference type="Pfam" id="PF01292">
    <property type="entry name" value="Ni_hydr_CYTB"/>
    <property type="match status" value="1"/>
</dbReference>
<sequence>MTLNQTDDQTPADDPASAPHITHRVWDPFVRIFHWSVALMFTANAFFTSPKHDLHHWIGYGVAALVGLRVLWGIWGSRHARFSDFPPSPSGALGQLRDMATGRRHVHIGHSPLGALMIYNLLVTLLIIVGSGYLMTTDQFWGVKWPHDVHVIAVDWAELSVAAHIAAVLYESVRLRVNLAHAMITGKKVFKRVRG</sequence>
<keyword evidence="3 6" id="KW-0812">Transmembrane</keyword>
<evidence type="ECO:0000313" key="9">
    <source>
        <dbReference type="Proteomes" id="UP000027725"/>
    </source>
</evidence>
<dbReference type="GO" id="GO:0022904">
    <property type="term" value="P:respiratory electron transport chain"/>
    <property type="evidence" value="ECO:0007669"/>
    <property type="project" value="InterPro"/>
</dbReference>
<protein>
    <submittedName>
        <fullName evidence="8">Cytochrome B</fullName>
    </submittedName>
</protein>
<dbReference type="AlphaFoldDB" id="A0A074TIK8"/>
<evidence type="ECO:0000256" key="1">
    <source>
        <dbReference type="ARBA" id="ARBA00004651"/>
    </source>
</evidence>
<dbReference type="STRING" id="1185766.SAMN05216224_108100"/>
<dbReference type="OrthoDB" id="196472at2"/>
<keyword evidence="2" id="KW-1003">Cell membrane</keyword>
<dbReference type="PANTHER" id="PTHR30485">
    <property type="entry name" value="NI/FE-HYDROGENASE 1 B-TYPE CYTOCHROME SUBUNIT"/>
    <property type="match status" value="1"/>
</dbReference>
<keyword evidence="9" id="KW-1185">Reference proteome</keyword>
<comment type="subcellular location">
    <subcellularLocation>
        <location evidence="1">Cell membrane</location>
        <topology evidence="1">Multi-pass membrane protein</topology>
    </subcellularLocation>
</comment>
<dbReference type="GO" id="GO:0005886">
    <property type="term" value="C:plasma membrane"/>
    <property type="evidence" value="ECO:0007669"/>
    <property type="project" value="UniProtKB-SubCell"/>
</dbReference>
<comment type="caution">
    <text evidence="8">The sequence shown here is derived from an EMBL/GenBank/DDBJ whole genome shotgun (WGS) entry which is preliminary data.</text>
</comment>
<dbReference type="eggNOG" id="COG3658">
    <property type="taxonomic scope" value="Bacteria"/>
</dbReference>
<proteinExistence type="predicted"/>
<dbReference type="InterPro" id="IPR051542">
    <property type="entry name" value="Hydrogenase_cytochrome"/>
</dbReference>
<reference evidence="8 9" key="1">
    <citation type="submission" date="2014-03" db="EMBL/GenBank/DDBJ databases">
        <title>The draft genome sequence of Thioclava dalianensis DLFJ1-1.</title>
        <authorList>
            <person name="Lai Q."/>
            <person name="Shao Z."/>
        </authorList>
    </citation>
    <scope>NUCLEOTIDE SEQUENCE [LARGE SCALE GENOMIC DNA]</scope>
    <source>
        <strain evidence="8 9">DLFJ1-1</strain>
    </source>
</reference>
<evidence type="ECO:0000256" key="4">
    <source>
        <dbReference type="ARBA" id="ARBA00022989"/>
    </source>
</evidence>
<feature type="transmembrane region" description="Helical" evidence="6">
    <location>
        <begin position="29"/>
        <end position="48"/>
    </location>
</feature>
<dbReference type="RefSeq" id="WP_081856211.1">
    <property type="nucleotide sequence ID" value="NZ_FOVB01000008.1"/>
</dbReference>
<name>A0A074TIK8_9RHOB</name>
<gene>
    <name evidence="8" type="ORF">DL1_00185</name>
</gene>
<dbReference type="Proteomes" id="UP000027725">
    <property type="component" value="Unassembled WGS sequence"/>
</dbReference>
<accession>A0A074TIK8</accession>
<feature type="transmembrane region" description="Helical" evidence="6">
    <location>
        <begin position="113"/>
        <end position="136"/>
    </location>
</feature>
<dbReference type="PANTHER" id="PTHR30485:SF2">
    <property type="entry name" value="BLL0597 PROTEIN"/>
    <property type="match status" value="1"/>
</dbReference>
<dbReference type="Gene3D" id="1.20.950.20">
    <property type="entry name" value="Transmembrane di-heme cytochromes, Chain C"/>
    <property type="match status" value="1"/>
</dbReference>
<dbReference type="InterPro" id="IPR016174">
    <property type="entry name" value="Di-haem_cyt_TM"/>
</dbReference>
<evidence type="ECO:0000256" key="5">
    <source>
        <dbReference type="ARBA" id="ARBA00023136"/>
    </source>
</evidence>
<dbReference type="SUPFAM" id="SSF81342">
    <property type="entry name" value="Transmembrane di-heme cytochromes"/>
    <property type="match status" value="1"/>
</dbReference>
<keyword evidence="5 6" id="KW-0472">Membrane</keyword>
<evidence type="ECO:0000313" key="8">
    <source>
        <dbReference type="EMBL" id="KEP71484.1"/>
    </source>
</evidence>
<dbReference type="GO" id="GO:0009055">
    <property type="term" value="F:electron transfer activity"/>
    <property type="evidence" value="ECO:0007669"/>
    <property type="project" value="InterPro"/>
</dbReference>